<evidence type="ECO:0000313" key="3">
    <source>
        <dbReference type="Proteomes" id="UP000326396"/>
    </source>
</evidence>
<feature type="region of interest" description="Disordered" evidence="1">
    <location>
        <begin position="205"/>
        <end position="224"/>
    </location>
</feature>
<dbReference type="EMBL" id="SZYD01000016">
    <property type="protein sequence ID" value="KAD3336098.1"/>
    <property type="molecule type" value="Genomic_DNA"/>
</dbReference>
<evidence type="ECO:0000256" key="1">
    <source>
        <dbReference type="SAM" id="MobiDB-lite"/>
    </source>
</evidence>
<dbReference type="PANTHER" id="PTHR37766">
    <property type="entry name" value="OS01G0897100 PROTEIN"/>
    <property type="match status" value="1"/>
</dbReference>
<proteinExistence type="predicted"/>
<dbReference type="AlphaFoldDB" id="A0A5N6M8S8"/>
<gene>
    <name evidence="2" type="ORF">E3N88_31617</name>
</gene>
<dbReference type="Proteomes" id="UP000326396">
    <property type="component" value="Linkage Group LG6"/>
</dbReference>
<protein>
    <submittedName>
        <fullName evidence="2">Uncharacterized protein</fullName>
    </submittedName>
</protein>
<organism evidence="2 3">
    <name type="scientific">Mikania micrantha</name>
    <name type="common">bitter vine</name>
    <dbReference type="NCBI Taxonomy" id="192012"/>
    <lineage>
        <taxon>Eukaryota</taxon>
        <taxon>Viridiplantae</taxon>
        <taxon>Streptophyta</taxon>
        <taxon>Embryophyta</taxon>
        <taxon>Tracheophyta</taxon>
        <taxon>Spermatophyta</taxon>
        <taxon>Magnoliopsida</taxon>
        <taxon>eudicotyledons</taxon>
        <taxon>Gunneridae</taxon>
        <taxon>Pentapetalae</taxon>
        <taxon>asterids</taxon>
        <taxon>campanulids</taxon>
        <taxon>Asterales</taxon>
        <taxon>Asteraceae</taxon>
        <taxon>Asteroideae</taxon>
        <taxon>Heliantheae alliance</taxon>
        <taxon>Eupatorieae</taxon>
        <taxon>Mikania</taxon>
    </lineage>
</organism>
<dbReference type="OrthoDB" id="1927237at2759"/>
<reference evidence="2 3" key="1">
    <citation type="submission" date="2019-05" db="EMBL/GenBank/DDBJ databases">
        <title>Mikania micrantha, genome provides insights into the molecular mechanism of rapid growth.</title>
        <authorList>
            <person name="Liu B."/>
        </authorList>
    </citation>
    <scope>NUCLEOTIDE SEQUENCE [LARGE SCALE GENOMIC DNA]</scope>
    <source>
        <strain evidence="2">NLD-2019</strain>
        <tissue evidence="2">Leaf</tissue>
    </source>
</reference>
<dbReference type="PANTHER" id="PTHR37766:SF1">
    <property type="entry name" value="OS01G0897100 PROTEIN"/>
    <property type="match status" value="1"/>
</dbReference>
<comment type="caution">
    <text evidence="2">The sequence shown here is derived from an EMBL/GenBank/DDBJ whole genome shotgun (WGS) entry which is preliminary data.</text>
</comment>
<feature type="compositionally biased region" description="Basic residues" evidence="1">
    <location>
        <begin position="210"/>
        <end position="224"/>
    </location>
</feature>
<keyword evidence="3" id="KW-1185">Reference proteome</keyword>
<evidence type="ECO:0000313" key="2">
    <source>
        <dbReference type="EMBL" id="KAD3336098.1"/>
    </source>
</evidence>
<sequence length="289" mass="34359">MEHRKGAKAISQFAFMNRDICWEELEWKGKHGQSPAMVATKPHYFLDLDVEQTVENFLENVPEFWSSREFADTLKDGDILLNGMDSMDELLLLNTVVNRRRQLVQLLQEDEHREEKTKIKDIVQKICSLPENPNSLVPLIKEYSKKKVINLIKLLGLQSWALHYFMSEGYWASEDWESLFNSNGIRFRHAGKHELLHDKRLIDDSDSDSRRKKKAKHRKKRRKSTRDDRYVDDFSDFDFEYNRMGFQSKESYWLLSTDGYSTSWSSVDLPEHLSKHCFSTWMKWGFYRS</sequence>
<name>A0A5N6M8S8_9ASTR</name>
<accession>A0A5N6M8S8</accession>